<evidence type="ECO:0000256" key="3">
    <source>
        <dbReference type="ARBA" id="ARBA00022553"/>
    </source>
</evidence>
<evidence type="ECO:0000256" key="2">
    <source>
        <dbReference type="ARBA" id="ARBA00012438"/>
    </source>
</evidence>
<dbReference type="GO" id="GO:0000155">
    <property type="term" value="F:phosphorelay sensor kinase activity"/>
    <property type="evidence" value="ECO:0007669"/>
    <property type="project" value="InterPro"/>
</dbReference>
<keyword evidence="5" id="KW-0418">Kinase</keyword>
<feature type="domain" description="Histidine kinase" evidence="7">
    <location>
        <begin position="331"/>
        <end position="570"/>
    </location>
</feature>
<dbReference type="Gene3D" id="3.30.450.40">
    <property type="match status" value="1"/>
</dbReference>
<dbReference type="PROSITE" id="PS50110">
    <property type="entry name" value="RESPONSE_REGULATORY"/>
    <property type="match status" value="1"/>
</dbReference>
<evidence type="ECO:0000313" key="9">
    <source>
        <dbReference type="EMBL" id="KAF2481713.1"/>
    </source>
</evidence>
<dbReference type="Pfam" id="PF02518">
    <property type="entry name" value="HATPase_c"/>
    <property type="match status" value="1"/>
</dbReference>
<dbReference type="InterPro" id="IPR011006">
    <property type="entry name" value="CheY-like_superfamily"/>
</dbReference>
<protein>
    <recommendedName>
        <fullName evidence="2">histidine kinase</fullName>
        <ecNumber evidence="2">2.7.13.3</ecNumber>
    </recommendedName>
</protein>
<proteinExistence type="predicted"/>
<dbReference type="PANTHER" id="PTHR43047">
    <property type="entry name" value="TWO-COMPONENT HISTIDINE PROTEIN KINASE"/>
    <property type="match status" value="1"/>
</dbReference>
<dbReference type="SUPFAM" id="SSF47384">
    <property type="entry name" value="Homodimeric domain of signal transducing histidine kinase"/>
    <property type="match status" value="1"/>
</dbReference>
<dbReference type="SMART" id="SM00387">
    <property type="entry name" value="HATPase_c"/>
    <property type="match status" value="1"/>
</dbReference>
<dbReference type="InterPro" id="IPR001789">
    <property type="entry name" value="Sig_transdc_resp-reg_receiver"/>
</dbReference>
<organism evidence="9 10">
    <name type="scientific">Neohortaea acidophila</name>
    <dbReference type="NCBI Taxonomy" id="245834"/>
    <lineage>
        <taxon>Eukaryota</taxon>
        <taxon>Fungi</taxon>
        <taxon>Dikarya</taxon>
        <taxon>Ascomycota</taxon>
        <taxon>Pezizomycotina</taxon>
        <taxon>Dothideomycetes</taxon>
        <taxon>Dothideomycetidae</taxon>
        <taxon>Mycosphaerellales</taxon>
        <taxon>Teratosphaeriaceae</taxon>
        <taxon>Neohortaea</taxon>
    </lineage>
</organism>
<evidence type="ECO:0000256" key="4">
    <source>
        <dbReference type="ARBA" id="ARBA00022679"/>
    </source>
</evidence>
<feature type="non-terminal residue" evidence="9">
    <location>
        <position position="858"/>
    </location>
</feature>
<dbReference type="InterPro" id="IPR029016">
    <property type="entry name" value="GAF-like_dom_sf"/>
</dbReference>
<name>A0A6A6PQJ4_9PEZI</name>
<dbReference type="Gene3D" id="3.40.50.2300">
    <property type="match status" value="1"/>
</dbReference>
<reference evidence="9" key="1">
    <citation type="journal article" date="2020" name="Stud. Mycol.">
        <title>101 Dothideomycetes genomes: a test case for predicting lifestyles and emergence of pathogens.</title>
        <authorList>
            <person name="Haridas S."/>
            <person name="Albert R."/>
            <person name="Binder M."/>
            <person name="Bloem J."/>
            <person name="Labutti K."/>
            <person name="Salamov A."/>
            <person name="Andreopoulos B."/>
            <person name="Baker S."/>
            <person name="Barry K."/>
            <person name="Bills G."/>
            <person name="Bluhm B."/>
            <person name="Cannon C."/>
            <person name="Castanera R."/>
            <person name="Culley D."/>
            <person name="Daum C."/>
            <person name="Ezra D."/>
            <person name="Gonzalez J."/>
            <person name="Henrissat B."/>
            <person name="Kuo A."/>
            <person name="Liang C."/>
            <person name="Lipzen A."/>
            <person name="Lutzoni F."/>
            <person name="Magnuson J."/>
            <person name="Mondo S."/>
            <person name="Nolan M."/>
            <person name="Ohm R."/>
            <person name="Pangilinan J."/>
            <person name="Park H.-J."/>
            <person name="Ramirez L."/>
            <person name="Alfaro M."/>
            <person name="Sun H."/>
            <person name="Tritt A."/>
            <person name="Yoshinaga Y."/>
            <person name="Zwiers L.-H."/>
            <person name="Turgeon B."/>
            <person name="Goodwin S."/>
            <person name="Spatafora J."/>
            <person name="Crous P."/>
            <person name="Grigoriev I."/>
        </authorList>
    </citation>
    <scope>NUCLEOTIDE SEQUENCE</scope>
    <source>
        <strain evidence="9">CBS 113389</strain>
    </source>
</reference>
<dbReference type="SUPFAM" id="SSF55781">
    <property type="entry name" value="GAF domain-like"/>
    <property type="match status" value="1"/>
</dbReference>
<dbReference type="Pfam" id="PF00512">
    <property type="entry name" value="HisKA"/>
    <property type="match status" value="1"/>
</dbReference>
<dbReference type="InterPro" id="IPR003661">
    <property type="entry name" value="HisK_dim/P_dom"/>
</dbReference>
<evidence type="ECO:0000256" key="6">
    <source>
        <dbReference type="PROSITE-ProRule" id="PRU00169"/>
    </source>
</evidence>
<dbReference type="GO" id="GO:0009927">
    <property type="term" value="F:histidine phosphotransfer kinase activity"/>
    <property type="evidence" value="ECO:0007669"/>
    <property type="project" value="TreeGrafter"/>
</dbReference>
<keyword evidence="3 6" id="KW-0597">Phosphoprotein</keyword>
<dbReference type="EC" id="2.7.13.3" evidence="2"/>
<comment type="catalytic activity">
    <reaction evidence="1">
        <text>ATP + protein L-histidine = ADP + protein N-phospho-L-histidine.</text>
        <dbReference type="EC" id="2.7.13.3"/>
    </reaction>
</comment>
<evidence type="ECO:0000313" key="10">
    <source>
        <dbReference type="Proteomes" id="UP000799767"/>
    </source>
</evidence>
<gene>
    <name evidence="9" type="ORF">BDY17DRAFT_227846</name>
</gene>
<dbReference type="PROSITE" id="PS50109">
    <property type="entry name" value="HIS_KIN"/>
    <property type="match status" value="1"/>
</dbReference>
<accession>A0A6A6PQJ4</accession>
<dbReference type="SMART" id="SM00448">
    <property type="entry name" value="REC"/>
    <property type="match status" value="1"/>
</dbReference>
<dbReference type="Proteomes" id="UP000799767">
    <property type="component" value="Unassembled WGS sequence"/>
</dbReference>
<keyword evidence="4" id="KW-0808">Transferase</keyword>
<dbReference type="Pfam" id="PF00072">
    <property type="entry name" value="Response_reg"/>
    <property type="match status" value="1"/>
</dbReference>
<dbReference type="OrthoDB" id="21225at2759"/>
<dbReference type="Gene3D" id="3.30.565.10">
    <property type="entry name" value="Histidine kinase-like ATPase, C-terminal domain"/>
    <property type="match status" value="1"/>
</dbReference>
<dbReference type="PRINTS" id="PR00344">
    <property type="entry name" value="BCTRLSENSOR"/>
</dbReference>
<keyword evidence="10" id="KW-1185">Reference proteome</keyword>
<feature type="modified residue" description="4-aspartylphosphate" evidence="6">
    <location>
        <position position="788"/>
    </location>
</feature>
<evidence type="ECO:0000259" key="8">
    <source>
        <dbReference type="PROSITE" id="PS50110"/>
    </source>
</evidence>
<dbReference type="RefSeq" id="XP_033588283.1">
    <property type="nucleotide sequence ID" value="XM_033730168.1"/>
</dbReference>
<dbReference type="InterPro" id="IPR003594">
    <property type="entry name" value="HATPase_dom"/>
</dbReference>
<dbReference type="InterPro" id="IPR036097">
    <property type="entry name" value="HisK_dim/P_sf"/>
</dbReference>
<evidence type="ECO:0000259" key="7">
    <source>
        <dbReference type="PROSITE" id="PS50109"/>
    </source>
</evidence>
<sequence>YLAPSLARNERLRLNRFWYYTRGMAQDTELLHRIQEKVNLVRDFLGWEIALCGLLDNDVFERLVSAGMLPGTVRRMESPCSHTIVQPPGTMLLMADMANDWRFKNSPQVVHGGLRSYGGTQLLCKTENGEEVALGSLCVASGTPGRTLSPEQQDILKRFSTMVSGEVINQCRWNRQKEQQRMNQLVNSAISDCELDTAEECIMRGIKQIYPEQDVLVVATSEESIPLSNGQLLPVSETHAGLWENAEELDALILSRNHQPLTTDKFVRAISGASSADVGTKYFLVASKDIRRVFDDIDVSFIEKCTSALNIASHKASLREALKIKEEFLRSITHQLRTPIHGVLGSVDLLAEELAASAVSRATGPPPAMESRKEAINTDEVIATIRNSGKELMSTLNNVIKLHRWTERGYRDGMLREVDLRELENFIMDDALSVLPDDSDSMVRIVFDNRLSPEMKGLTTNDTLLRECVQSIVLNAVQATSIGEVVITISTSEDNSYFRIDVEDTGCGVPVADHQRIFEAYEKADSHTRGVGLGLTLARKMAESINGSLTLVTSVVGKGSHFRAEIQNPAFTFAAVQPASPLPMLDLYVVNPSLESLSLRHIAPCLAKYSCRVISEPANTVAWVSWRGDAQELRKALLRAQQGWTVGICFLPVGERLQDLKAEFPNILFATGPFTTKRMEQALLSARKAFKKSQASSDALARSISIPGALTPKSQTDTPILTNGIDHSADWKPHCLLVDDNDVNLRLLRMYCGKRGMSYTLATDGLQACAAYEAAAASTNPVELILLDLQMPNRNGLQACLEIRKFEQEKGLTPARIFIVTGQDSEKDKEQTASAGANEFFVKPLSFKVLDRNIAAYF</sequence>
<dbReference type="InterPro" id="IPR005467">
    <property type="entry name" value="His_kinase_dom"/>
</dbReference>
<dbReference type="GeneID" id="54471170"/>
<feature type="domain" description="Response regulatory" evidence="8">
    <location>
        <begin position="734"/>
        <end position="858"/>
    </location>
</feature>
<dbReference type="EMBL" id="MU001637">
    <property type="protein sequence ID" value="KAF2481713.1"/>
    <property type="molecule type" value="Genomic_DNA"/>
</dbReference>
<dbReference type="SMART" id="SM00388">
    <property type="entry name" value="HisKA"/>
    <property type="match status" value="1"/>
</dbReference>
<dbReference type="CDD" id="cd00082">
    <property type="entry name" value="HisKA"/>
    <property type="match status" value="1"/>
</dbReference>
<dbReference type="SUPFAM" id="SSF52172">
    <property type="entry name" value="CheY-like"/>
    <property type="match status" value="1"/>
</dbReference>
<dbReference type="AlphaFoldDB" id="A0A6A6PQJ4"/>
<evidence type="ECO:0000256" key="5">
    <source>
        <dbReference type="ARBA" id="ARBA00022777"/>
    </source>
</evidence>
<dbReference type="PANTHER" id="PTHR43047:SF72">
    <property type="entry name" value="OSMOSENSING HISTIDINE PROTEIN KINASE SLN1"/>
    <property type="match status" value="1"/>
</dbReference>
<evidence type="ECO:0000256" key="1">
    <source>
        <dbReference type="ARBA" id="ARBA00000085"/>
    </source>
</evidence>
<dbReference type="InterPro" id="IPR004358">
    <property type="entry name" value="Sig_transdc_His_kin-like_C"/>
</dbReference>
<dbReference type="SUPFAM" id="SSF55874">
    <property type="entry name" value="ATPase domain of HSP90 chaperone/DNA topoisomerase II/histidine kinase"/>
    <property type="match status" value="1"/>
</dbReference>
<dbReference type="InterPro" id="IPR036890">
    <property type="entry name" value="HATPase_C_sf"/>
</dbReference>
<feature type="non-terminal residue" evidence="9">
    <location>
        <position position="1"/>
    </location>
</feature>
<dbReference type="CDD" id="cd17546">
    <property type="entry name" value="REC_hyHK_CKI1_RcsC-like"/>
    <property type="match status" value="1"/>
</dbReference>
<dbReference type="GO" id="GO:0005886">
    <property type="term" value="C:plasma membrane"/>
    <property type="evidence" value="ECO:0007669"/>
    <property type="project" value="TreeGrafter"/>
</dbReference>
<dbReference type="Gene3D" id="1.10.287.130">
    <property type="match status" value="1"/>
</dbReference>